<protein>
    <submittedName>
        <fullName evidence="1">PAC2 family protein</fullName>
    </submittedName>
</protein>
<dbReference type="PIRSF" id="PIRSF028754">
    <property type="entry name" value="UCP028754"/>
    <property type="match status" value="1"/>
</dbReference>
<comment type="caution">
    <text evidence="1">The sequence shown here is derived from an EMBL/GenBank/DDBJ whole genome shotgun (WGS) entry which is preliminary data.</text>
</comment>
<proteinExistence type="predicted"/>
<dbReference type="Pfam" id="PF09754">
    <property type="entry name" value="PAC2"/>
    <property type="match status" value="1"/>
</dbReference>
<accession>A0A3N0GQ71</accession>
<dbReference type="AlphaFoldDB" id="A0A3N0GQ71"/>
<dbReference type="SUPFAM" id="SSF159659">
    <property type="entry name" value="Cgl1923-like"/>
    <property type="match status" value="1"/>
</dbReference>
<dbReference type="InterPro" id="IPR038389">
    <property type="entry name" value="PSMG2_sf"/>
</dbReference>
<sequence length="288" mass="31614">MIEIEEVHPLTRPVLICAFEGWNDAAGAATGVIDHLIDVWGAQLIAAVDPDDFYDFQVNRPMVATTDEGMRRITWPSTQLFVARPPGSHRDVVLLRGIEPNMRWRQFCAELLAAADELEVELVVTLGALLAETPHTRPIPVTGTATELDLDDRLKLEPSTYEGPTGIVGVLQDACSRVDLPAVSFWAAVPHYLPQPPCPKGTLALLTQVEDVLELSVPLGDLPEETRAWERGVAELAEEDEDVAEYVRSLEESKDTAELPEASGEAIAREFERYLKRRENPGDTGGAG</sequence>
<dbReference type="InterPro" id="IPR019151">
    <property type="entry name" value="Proteasome_assmbl_chaperone_2"/>
</dbReference>
<reference evidence="1 2" key="1">
    <citation type="submission" date="2018-11" db="EMBL/GenBank/DDBJ databases">
        <authorList>
            <person name="Li F."/>
        </authorList>
    </citation>
    <scope>NUCLEOTIDE SEQUENCE [LARGE SCALE GENOMIC DNA]</scope>
    <source>
        <strain evidence="1 2">Gsoil 818</strain>
    </source>
</reference>
<keyword evidence="2" id="KW-1185">Reference proteome</keyword>
<evidence type="ECO:0000313" key="1">
    <source>
        <dbReference type="EMBL" id="RNM14312.1"/>
    </source>
</evidence>
<dbReference type="RefSeq" id="WP_123223720.1">
    <property type="nucleotide sequence ID" value="NZ_RJSF01000040.1"/>
</dbReference>
<organism evidence="1 2">
    <name type="scientific">Nocardioides pocheonensis</name>
    <dbReference type="NCBI Taxonomy" id="661485"/>
    <lineage>
        <taxon>Bacteria</taxon>
        <taxon>Bacillati</taxon>
        <taxon>Actinomycetota</taxon>
        <taxon>Actinomycetes</taxon>
        <taxon>Propionibacteriales</taxon>
        <taxon>Nocardioidaceae</taxon>
        <taxon>Nocardioides</taxon>
    </lineage>
</organism>
<gene>
    <name evidence="1" type="ORF">EFL26_15475</name>
</gene>
<evidence type="ECO:0000313" key="2">
    <source>
        <dbReference type="Proteomes" id="UP000279994"/>
    </source>
</evidence>
<dbReference type="Proteomes" id="UP000279994">
    <property type="component" value="Unassembled WGS sequence"/>
</dbReference>
<dbReference type="OrthoDB" id="150941at2"/>
<dbReference type="EMBL" id="RJSF01000040">
    <property type="protein sequence ID" value="RNM14312.1"/>
    <property type="molecule type" value="Genomic_DNA"/>
</dbReference>
<dbReference type="InterPro" id="IPR008492">
    <property type="entry name" value="Rv2714-like"/>
</dbReference>
<dbReference type="Gene3D" id="3.40.50.10900">
    <property type="entry name" value="PAC-like subunit"/>
    <property type="match status" value="1"/>
</dbReference>
<name>A0A3N0GQ71_9ACTN</name>